<gene>
    <name evidence="1" type="ORF">HWQ62_00373</name>
</gene>
<reference evidence="1" key="1">
    <citation type="submission" date="2020-06" db="EMBL/GenBank/DDBJ databases">
        <title>Lateral gene transfer of anion-conducting channel rhodopsins between green algae and giant viruses.</title>
        <authorList>
            <person name="Rozenberg A."/>
            <person name="Oppermann J."/>
            <person name="Wietek J."/>
            <person name="Fernandez Lahore R.G."/>
            <person name="Sandaa R.-A."/>
            <person name="Bratbak G."/>
            <person name="Hegemann P."/>
            <person name="Beja O."/>
        </authorList>
    </citation>
    <scope>NUCLEOTIDE SEQUENCE</scope>
    <source>
        <strain evidence="1">01B</strain>
    </source>
</reference>
<accession>A0A7M3UP47</accession>
<dbReference type="EMBL" id="MT663538">
    <property type="protein sequence ID" value="QOI90508.1"/>
    <property type="molecule type" value="Genomic_DNA"/>
</dbReference>
<evidence type="ECO:0000313" key="1">
    <source>
        <dbReference type="EMBL" id="QOI90508.1"/>
    </source>
</evidence>
<organismHost>
    <name type="scientific">Pyramimonas plurioculata</name>
    <dbReference type="NCBI Taxonomy" id="36893"/>
</organismHost>
<name>A0A7M3UP47_POV01</name>
<protein>
    <submittedName>
        <fullName evidence="1">Uncharacterized protein</fullName>
    </submittedName>
</protein>
<sequence length="169" mass="19329">MTNTAMRACICSIYVENNPIILNYIASLIRKKAGIDKVEMTNDHMVIIGWGCTKNKNVSVTKSIILDVCYPVFKELVEIEEMLDGKVTFRVGLFNTDKIFSCRDYLDNIAFSKLLATSSESGCMNVCMETYNIIKEDKLIQCLYQTTGENDLHFHNENVSHYVSMRRKC</sequence>
<organism evidence="1">
    <name type="scientific">Pyramimonas orientalis virus</name>
    <name type="common">PoV01</name>
    <dbReference type="NCBI Taxonomy" id="455367"/>
    <lineage>
        <taxon>Viruses</taxon>
        <taxon>Varidnaviria</taxon>
        <taxon>Bamfordvirae</taxon>
        <taxon>Nucleocytoviricota</taxon>
        <taxon>Megaviricetes</taxon>
        <taxon>Imitervirales</taxon>
        <taxon>Allomimiviridae</taxon>
        <taxon>Heliosvirus</taxon>
        <taxon>Heliosvirus raunefjordenense</taxon>
    </lineage>
</organism>
<proteinExistence type="predicted"/>